<gene>
    <name evidence="2" type="ORF">XIS1_470002</name>
</gene>
<evidence type="ECO:0000256" key="1">
    <source>
        <dbReference type="SAM" id="Phobius"/>
    </source>
</evidence>
<dbReference type="EMBL" id="FTLG01000189">
    <property type="protein sequence ID" value="SIP73858.1"/>
    <property type="molecule type" value="Genomic_DNA"/>
</dbReference>
<evidence type="ECO:0000313" key="3">
    <source>
        <dbReference type="Proteomes" id="UP000196435"/>
    </source>
</evidence>
<reference evidence="3" key="1">
    <citation type="submission" date="2016-12" db="EMBL/GenBank/DDBJ databases">
        <authorList>
            <person name="Gaudriault S."/>
        </authorList>
    </citation>
    <scope>NUCLEOTIDE SEQUENCE [LARGE SCALE GENOMIC DNA]</scope>
    <source>
        <strain evidence="3">HGB1681 (deposited as PTA-6826 in the American Type Culture Collection)</strain>
    </source>
</reference>
<keyword evidence="1" id="KW-0472">Membrane</keyword>
<feature type="transmembrane region" description="Helical" evidence="1">
    <location>
        <begin position="37"/>
        <end position="59"/>
    </location>
</feature>
<protein>
    <submittedName>
        <fullName evidence="2">Uncharacterized protein</fullName>
    </submittedName>
</protein>
<proteinExistence type="predicted"/>
<sequence length="61" mass="7195">MSKLFYIEIFPTQSSHHDLITSLFIPPTYIPPHILRLVIYIVPSLFSAFILSCYILYYYHG</sequence>
<dbReference type="Proteomes" id="UP000196435">
    <property type="component" value="Unassembled WGS sequence"/>
</dbReference>
<dbReference type="AlphaFoldDB" id="A0A1N6MY95"/>
<keyword evidence="1" id="KW-1133">Transmembrane helix</keyword>
<evidence type="ECO:0000313" key="2">
    <source>
        <dbReference type="EMBL" id="SIP73858.1"/>
    </source>
</evidence>
<name>A0A1N6MY95_9GAMM</name>
<organism evidence="2 3">
    <name type="scientific">Xenorhabdus innexi</name>
    <dbReference type="NCBI Taxonomy" id="290109"/>
    <lineage>
        <taxon>Bacteria</taxon>
        <taxon>Pseudomonadati</taxon>
        <taxon>Pseudomonadota</taxon>
        <taxon>Gammaproteobacteria</taxon>
        <taxon>Enterobacterales</taxon>
        <taxon>Morganellaceae</taxon>
        <taxon>Xenorhabdus</taxon>
    </lineage>
</organism>
<accession>A0A1N6MY95</accession>
<keyword evidence="1" id="KW-0812">Transmembrane</keyword>